<gene>
    <name evidence="1" type="ORF">E1B28_009711</name>
</gene>
<dbReference type="GeneID" id="66078787"/>
<evidence type="ECO:0000313" key="1">
    <source>
        <dbReference type="EMBL" id="KAG7090609.1"/>
    </source>
</evidence>
<dbReference type="KEGG" id="more:E1B28_009711"/>
<organism evidence="1 2">
    <name type="scientific">Marasmius oreades</name>
    <name type="common">fairy-ring Marasmius</name>
    <dbReference type="NCBI Taxonomy" id="181124"/>
    <lineage>
        <taxon>Eukaryota</taxon>
        <taxon>Fungi</taxon>
        <taxon>Dikarya</taxon>
        <taxon>Basidiomycota</taxon>
        <taxon>Agaricomycotina</taxon>
        <taxon>Agaricomycetes</taxon>
        <taxon>Agaricomycetidae</taxon>
        <taxon>Agaricales</taxon>
        <taxon>Marasmiineae</taxon>
        <taxon>Marasmiaceae</taxon>
        <taxon>Marasmius</taxon>
    </lineage>
</organism>
<name>A0A9P7RVM0_9AGAR</name>
<evidence type="ECO:0000313" key="2">
    <source>
        <dbReference type="Proteomes" id="UP001049176"/>
    </source>
</evidence>
<dbReference type="Proteomes" id="UP001049176">
    <property type="component" value="Chromosome 6"/>
</dbReference>
<protein>
    <submittedName>
        <fullName evidence="1">Uncharacterized protein</fullName>
    </submittedName>
</protein>
<sequence>MWVIDMMVVIRCVSDNPSQLQSHRTQTPDSRFITQNRLSQGFTRPPNSVVNLLRFSITARAESRLKFSDVRRASALLGLSSAPAVRGLTGRLVAVTVTVEAVFIDGVIVAEPNSDSCELGYDFSV</sequence>
<proteinExistence type="predicted"/>
<dbReference type="RefSeq" id="XP_043007079.1">
    <property type="nucleotide sequence ID" value="XM_043154624.1"/>
</dbReference>
<comment type="caution">
    <text evidence="1">The sequence shown here is derived from an EMBL/GenBank/DDBJ whole genome shotgun (WGS) entry which is preliminary data.</text>
</comment>
<accession>A0A9P7RVM0</accession>
<dbReference type="AlphaFoldDB" id="A0A9P7RVM0"/>
<dbReference type="EMBL" id="CM032186">
    <property type="protein sequence ID" value="KAG7090609.1"/>
    <property type="molecule type" value="Genomic_DNA"/>
</dbReference>
<keyword evidence="2" id="KW-1185">Reference proteome</keyword>
<reference evidence="1" key="1">
    <citation type="journal article" date="2021" name="Genome Biol. Evol.">
        <title>The assembled and annotated genome of the fairy-ring fungus Marasmius oreades.</title>
        <authorList>
            <person name="Hiltunen M."/>
            <person name="Ament-Velasquez S.L."/>
            <person name="Johannesson H."/>
        </authorList>
    </citation>
    <scope>NUCLEOTIDE SEQUENCE</scope>
    <source>
        <strain evidence="1">03SP1</strain>
    </source>
</reference>